<evidence type="ECO:0000313" key="2">
    <source>
        <dbReference type="Proteomes" id="UP000574369"/>
    </source>
</evidence>
<dbReference type="RefSeq" id="WP_088451833.1">
    <property type="nucleotide sequence ID" value="NZ_JACHXO010000005.1"/>
</dbReference>
<evidence type="ECO:0008006" key="3">
    <source>
        <dbReference type="Google" id="ProtNLM"/>
    </source>
</evidence>
<dbReference type="PROSITE" id="PS51257">
    <property type="entry name" value="PROKAR_LIPOPROTEIN"/>
    <property type="match status" value="1"/>
</dbReference>
<comment type="caution">
    <text evidence="1">The sequence shown here is derived from an EMBL/GenBank/DDBJ whole genome shotgun (WGS) entry which is preliminary data.</text>
</comment>
<evidence type="ECO:0000313" key="1">
    <source>
        <dbReference type="EMBL" id="MBB3195593.1"/>
    </source>
</evidence>
<organism evidence="1 2">
    <name type="scientific">Roseateles terrae</name>
    <dbReference type="NCBI Taxonomy" id="431060"/>
    <lineage>
        <taxon>Bacteria</taxon>
        <taxon>Pseudomonadati</taxon>
        <taxon>Pseudomonadota</taxon>
        <taxon>Betaproteobacteria</taxon>
        <taxon>Burkholderiales</taxon>
        <taxon>Sphaerotilaceae</taxon>
        <taxon>Roseateles</taxon>
    </lineage>
</organism>
<sequence length="178" mass="18743">MLSRPLFSRSFVLGLVPATVLAALTLGLTGCDRLPSYQGPELSAFEQHQHARCVSLLRSTWAGAPVRSTSAERGRSGLDYVWVNVDVHDDQDDIDRRTAKGTAHAGHCQFDHGGEVVHVHSYALNGTTASAAQTLPASTGAPTAQPAQATDDVPGYRYFTASVNGSGLPTPDATVASN</sequence>
<protein>
    <recommendedName>
        <fullName evidence="3">Lipoprotein</fullName>
    </recommendedName>
</protein>
<dbReference type="Proteomes" id="UP000574369">
    <property type="component" value="Unassembled WGS sequence"/>
</dbReference>
<gene>
    <name evidence="1" type="ORF">FHS28_002999</name>
</gene>
<reference evidence="1 2" key="1">
    <citation type="submission" date="2020-08" db="EMBL/GenBank/DDBJ databases">
        <title>Genomic Encyclopedia of Type Strains, Phase III (KMG-III): the genomes of soil and plant-associated and newly described type strains.</title>
        <authorList>
            <person name="Whitman W."/>
        </authorList>
    </citation>
    <scope>NUCLEOTIDE SEQUENCE [LARGE SCALE GENOMIC DNA]</scope>
    <source>
        <strain evidence="1 2">CECT 7247</strain>
    </source>
</reference>
<name>A0ABR6GU13_9BURK</name>
<dbReference type="EMBL" id="JACHXO010000005">
    <property type="protein sequence ID" value="MBB3195593.1"/>
    <property type="molecule type" value="Genomic_DNA"/>
</dbReference>
<keyword evidence="2" id="KW-1185">Reference proteome</keyword>
<accession>A0ABR6GU13</accession>
<proteinExistence type="predicted"/>